<dbReference type="SUPFAM" id="SSF55785">
    <property type="entry name" value="PYP-like sensor domain (PAS domain)"/>
    <property type="match status" value="2"/>
</dbReference>
<dbReference type="Gene3D" id="3.40.50.2300">
    <property type="match status" value="1"/>
</dbReference>
<dbReference type="FunFam" id="3.30.70.270:FF:000001">
    <property type="entry name" value="Diguanylate cyclase domain protein"/>
    <property type="match status" value="1"/>
</dbReference>
<dbReference type="CDD" id="cd00156">
    <property type="entry name" value="REC"/>
    <property type="match status" value="1"/>
</dbReference>
<dbReference type="InterPro" id="IPR011006">
    <property type="entry name" value="CheY-like_superfamily"/>
</dbReference>
<dbReference type="InterPro" id="IPR000160">
    <property type="entry name" value="GGDEF_dom"/>
</dbReference>
<dbReference type="InterPro" id="IPR001633">
    <property type="entry name" value="EAL_dom"/>
</dbReference>
<dbReference type="Pfam" id="PF00563">
    <property type="entry name" value="EAL"/>
    <property type="match status" value="1"/>
</dbReference>
<dbReference type="NCBIfam" id="TIGR00254">
    <property type="entry name" value="GGDEF"/>
    <property type="match status" value="1"/>
</dbReference>
<dbReference type="NCBIfam" id="TIGR00229">
    <property type="entry name" value="sensory_box"/>
    <property type="match status" value="2"/>
</dbReference>
<feature type="modified residue" description="4-aspartylphosphate" evidence="1">
    <location>
        <position position="103"/>
    </location>
</feature>
<feature type="domain" description="PAS" evidence="3">
    <location>
        <begin position="527"/>
        <end position="573"/>
    </location>
</feature>
<dbReference type="PANTHER" id="PTHR44757">
    <property type="entry name" value="DIGUANYLATE CYCLASE DGCP"/>
    <property type="match status" value="1"/>
</dbReference>
<dbReference type="GO" id="GO:0000160">
    <property type="term" value="P:phosphorelay signal transduction system"/>
    <property type="evidence" value="ECO:0007669"/>
    <property type="project" value="InterPro"/>
</dbReference>
<evidence type="ECO:0000259" key="5">
    <source>
        <dbReference type="PROSITE" id="PS50883"/>
    </source>
</evidence>
<reference evidence="7" key="2">
    <citation type="submission" date="2006-01" db="EMBL/GenBank/DDBJ databases">
        <authorList>
            <person name="Genoscope"/>
        </authorList>
    </citation>
    <scope>NUCLEOTIDE SEQUENCE</scope>
</reference>
<feature type="domain" description="Response regulatory" evidence="2">
    <location>
        <begin position="54"/>
        <end position="171"/>
    </location>
</feature>
<dbReference type="PANTHER" id="PTHR44757:SF4">
    <property type="entry name" value="DIGUANYLATE CYCLASE DGCE-RELATED"/>
    <property type="match status" value="1"/>
</dbReference>
<dbReference type="SUPFAM" id="SSF55781">
    <property type="entry name" value="GAF domain-like"/>
    <property type="match status" value="1"/>
</dbReference>
<accession>Q1Q2M0</accession>
<dbReference type="Gene3D" id="3.30.450.40">
    <property type="match status" value="1"/>
</dbReference>
<dbReference type="PROSITE" id="PS50112">
    <property type="entry name" value="PAS"/>
    <property type="match status" value="2"/>
</dbReference>
<dbReference type="AlphaFoldDB" id="Q1Q2M0"/>
<dbReference type="Pfam" id="PF13426">
    <property type="entry name" value="PAS_9"/>
    <property type="match status" value="2"/>
</dbReference>
<dbReference type="CDD" id="cd00130">
    <property type="entry name" value="PAS"/>
    <property type="match status" value="2"/>
</dbReference>
<dbReference type="SMART" id="SM00267">
    <property type="entry name" value="GGDEF"/>
    <property type="match status" value="1"/>
</dbReference>
<dbReference type="EMBL" id="CT573071">
    <property type="protein sequence ID" value="CAJ74260.1"/>
    <property type="molecule type" value="Genomic_DNA"/>
</dbReference>
<dbReference type="InterPro" id="IPR001789">
    <property type="entry name" value="Sig_transdc_resp-reg_receiver"/>
</dbReference>
<dbReference type="SUPFAM" id="SSF55073">
    <property type="entry name" value="Nucleotide cyclase"/>
    <property type="match status" value="1"/>
</dbReference>
<keyword evidence="1" id="KW-0597">Phosphoprotein</keyword>
<dbReference type="InterPro" id="IPR001610">
    <property type="entry name" value="PAC"/>
</dbReference>
<name>Q1Q2M0_KUEST</name>
<dbReference type="PROSITE" id="PS50883">
    <property type="entry name" value="EAL"/>
    <property type="match status" value="1"/>
</dbReference>
<dbReference type="PROSITE" id="PS50887">
    <property type="entry name" value="GGDEF"/>
    <property type="match status" value="1"/>
</dbReference>
<feature type="domain" description="GGDEF" evidence="6">
    <location>
        <begin position="684"/>
        <end position="813"/>
    </location>
</feature>
<dbReference type="InterPro" id="IPR035919">
    <property type="entry name" value="EAL_sf"/>
</dbReference>
<dbReference type="InterPro" id="IPR000014">
    <property type="entry name" value="PAS"/>
</dbReference>
<dbReference type="Gene3D" id="3.30.450.20">
    <property type="entry name" value="PAS domain"/>
    <property type="match status" value="2"/>
</dbReference>
<evidence type="ECO:0000259" key="4">
    <source>
        <dbReference type="PROSITE" id="PS50113"/>
    </source>
</evidence>
<evidence type="ECO:0000259" key="3">
    <source>
        <dbReference type="PROSITE" id="PS50112"/>
    </source>
</evidence>
<gene>
    <name evidence="7" type="ORF">kuste3497</name>
</gene>
<reference evidence="7" key="1">
    <citation type="journal article" date="2006" name="Nature">
        <title>Deciphering the evolution and metabolism of an anammox bacterium from a community genome.</title>
        <authorList>
            <person name="Strous M."/>
            <person name="Pelletier E."/>
            <person name="Mangenot S."/>
            <person name="Rattei T."/>
            <person name="Lehner A."/>
            <person name="Taylor M.W."/>
            <person name="Horn M."/>
            <person name="Daims H."/>
            <person name="Bartol-Mavel D."/>
            <person name="Wincker P."/>
            <person name="Barbe V."/>
            <person name="Fonknechten N."/>
            <person name="Vallenet D."/>
            <person name="Segurens B."/>
            <person name="Schenowitz-Truong C."/>
            <person name="Medigue C."/>
            <person name="Collingro A."/>
            <person name="Snel B."/>
            <person name="Dutilh B.E."/>
            <person name="OpDenCamp H.J.M."/>
            <person name="vanDerDrift C."/>
            <person name="Cirpus I."/>
            <person name="vanDePas-Schoonen K.T."/>
            <person name="Harhangi H.R."/>
            <person name="vanNiftrik L."/>
            <person name="Schmid M."/>
            <person name="Keltjens J."/>
            <person name="vanDeVossenberg J."/>
            <person name="Kartal B."/>
            <person name="Meier H."/>
            <person name="Frishman D."/>
            <person name="Huynen M.A."/>
            <person name="Mewes H."/>
            <person name="Weissenbach J."/>
            <person name="Jetten M.S.M."/>
            <person name="Wagner M."/>
            <person name="LePaslier D."/>
        </authorList>
    </citation>
    <scope>NUCLEOTIDE SEQUENCE</scope>
</reference>
<dbReference type="Pfam" id="PF00990">
    <property type="entry name" value="GGDEF"/>
    <property type="match status" value="1"/>
</dbReference>
<evidence type="ECO:0000259" key="6">
    <source>
        <dbReference type="PROSITE" id="PS50887"/>
    </source>
</evidence>
<dbReference type="PROSITE" id="PS50110">
    <property type="entry name" value="RESPONSE_REGULATORY"/>
    <property type="match status" value="1"/>
</dbReference>
<dbReference type="SMART" id="SM00086">
    <property type="entry name" value="PAC"/>
    <property type="match status" value="2"/>
</dbReference>
<dbReference type="PROSITE" id="PS50113">
    <property type="entry name" value="PAC"/>
    <property type="match status" value="1"/>
</dbReference>
<dbReference type="Gene3D" id="3.20.20.450">
    <property type="entry name" value="EAL domain"/>
    <property type="match status" value="1"/>
</dbReference>
<dbReference type="InterPro" id="IPR043128">
    <property type="entry name" value="Rev_trsase/Diguanyl_cyclase"/>
</dbReference>
<proteinExistence type="predicted"/>
<feature type="domain" description="EAL" evidence="5">
    <location>
        <begin position="822"/>
        <end position="1069"/>
    </location>
</feature>
<dbReference type="SMART" id="SM00052">
    <property type="entry name" value="EAL"/>
    <property type="match status" value="1"/>
</dbReference>
<evidence type="ECO:0000313" key="7">
    <source>
        <dbReference type="EMBL" id="CAJ74260.1"/>
    </source>
</evidence>
<dbReference type="SMART" id="SM00091">
    <property type="entry name" value="PAS"/>
    <property type="match status" value="2"/>
</dbReference>
<dbReference type="CDD" id="cd01949">
    <property type="entry name" value="GGDEF"/>
    <property type="match status" value="1"/>
</dbReference>
<dbReference type="SUPFAM" id="SSF141868">
    <property type="entry name" value="EAL domain-like"/>
    <property type="match status" value="1"/>
</dbReference>
<dbReference type="InterPro" id="IPR052155">
    <property type="entry name" value="Biofilm_reg_signaling"/>
</dbReference>
<sequence>MGMNAFMPICSKCFALTFDKEEIYGAITRINCMGLRCKPEAAKAHYLKTDTTMKILIANYSEDDLRFLERMLEKHGGEVTSATNGLTAFETLQNNRFDLIICDILMPHMDGFQFCRKCKTNKYLRNIPFIFYTTAFTGRRAREYAMSLGADRLLVKPMPADIFIDAVMSTLNGYKKYLPHPISAFSGKDETEFCRNYNEYLIRKLERQLLDSEGENIGLEENELKFANLASVINDGIVVLNENGHVTHWNPAAEKIFGYSEEEMKGKNILNVIGGAEHTEPEMRFFNNIKAGCIINETIEITGVKKNKSEFPLEASFSTLQIGRQIHIIAIFRDISERRKKDDEKRKKQAILQLINEVFDTAHDLLTVDSTMRLYLKKMCRYLGWPVGHICKVIYTVNGAIRLESTRLWYFENTKEFSLLRKIGENTILKPGEDLPGKVFSSRKMEWIPDVTKDSNCIRAQHAIVKSAAIGVRGAFAFPIKEGDKILYIFEFFSRKEEKPQAIFFEVVDNLALQLGRLIERKRADERIRKLSQVVEQSPASILITDKEGIIEYVNPKLAELTGYTGDEIIGRTPRMLKSGKTSNETYRNLWNTIISGKEWQGELLNKKKTGELYWEHVHISPIRNHKGHVTNYLAIKEDITEHKKFETQLLNMATRDPLTNLFNRRRFQEELQYWIAQTLRYGATGALLFLDLDNFKYVNDTLGHQAGDELLIRLAEMLRSRLRDTDIFARFGGDEFAILLPYTDREKAGLIANEILELTREHTFEHSKVTFSIGIVIFPEHGRDAETLLVNADLAMYRAKESGRNRFCVFSQEQKTHIEAQINWEKRIRNALDNDRFVLHLQPVIDLSNKNIIGYEALLRMLGEKDELIFPAEFLSIAERFGLIRDIDRWVVCSAIRLAAEQQFSDRGIFLDINLSGKAFADTELLGIIKHQFNTSGTKPGSIVFEMTETAMMENMIAAQDFLAALKHMDCRFSLDDFGSGFSSFNYLRHLTVDYLKIDGSFINDLPNNPVDQHMVKAIVELAHGLKKRTVAEFADSGDTLQLLRKLGVNYAQGNYIGKPRSVSEVFN</sequence>
<dbReference type="CDD" id="cd01948">
    <property type="entry name" value="EAL"/>
    <property type="match status" value="1"/>
</dbReference>
<dbReference type="Pfam" id="PF00072">
    <property type="entry name" value="Response_reg"/>
    <property type="match status" value="1"/>
</dbReference>
<dbReference type="SMART" id="SM00448">
    <property type="entry name" value="REC"/>
    <property type="match status" value="1"/>
</dbReference>
<feature type="domain" description="PAC" evidence="4">
    <location>
        <begin position="598"/>
        <end position="652"/>
    </location>
</feature>
<evidence type="ECO:0000259" key="2">
    <source>
        <dbReference type="PROSITE" id="PS50110"/>
    </source>
</evidence>
<dbReference type="InterPro" id="IPR035965">
    <property type="entry name" value="PAS-like_dom_sf"/>
</dbReference>
<evidence type="ECO:0008006" key="8">
    <source>
        <dbReference type="Google" id="ProtNLM"/>
    </source>
</evidence>
<organism evidence="7">
    <name type="scientific">Kuenenia stuttgartiensis</name>
    <dbReference type="NCBI Taxonomy" id="174633"/>
    <lineage>
        <taxon>Bacteria</taxon>
        <taxon>Pseudomonadati</taxon>
        <taxon>Planctomycetota</taxon>
        <taxon>Candidatus Brocadiia</taxon>
        <taxon>Candidatus Brocadiales</taxon>
        <taxon>Candidatus Brocadiaceae</taxon>
        <taxon>Candidatus Kuenenia</taxon>
    </lineage>
</organism>
<feature type="domain" description="PAS" evidence="3">
    <location>
        <begin position="222"/>
        <end position="270"/>
    </location>
</feature>
<dbReference type="SUPFAM" id="SSF52172">
    <property type="entry name" value="CheY-like"/>
    <property type="match status" value="1"/>
</dbReference>
<dbReference type="Gene3D" id="3.30.70.270">
    <property type="match status" value="1"/>
</dbReference>
<dbReference type="InterPro" id="IPR029787">
    <property type="entry name" value="Nucleotide_cyclase"/>
</dbReference>
<protein>
    <recommendedName>
        <fullName evidence="8">Diguanylate cyclase</fullName>
    </recommendedName>
</protein>
<evidence type="ECO:0000256" key="1">
    <source>
        <dbReference type="PROSITE-ProRule" id="PRU00169"/>
    </source>
</evidence>
<dbReference type="GO" id="GO:0003824">
    <property type="term" value="F:catalytic activity"/>
    <property type="evidence" value="ECO:0007669"/>
    <property type="project" value="UniProtKB-ARBA"/>
</dbReference>
<dbReference type="InterPro" id="IPR000700">
    <property type="entry name" value="PAS-assoc_C"/>
</dbReference>
<dbReference type="InterPro" id="IPR029016">
    <property type="entry name" value="GAF-like_dom_sf"/>
</dbReference>